<dbReference type="EMBL" id="FMBK01000012">
    <property type="protein sequence ID" value="SCC72740.1"/>
    <property type="molecule type" value="Genomic_DNA"/>
</dbReference>
<dbReference type="Gene3D" id="3.30.70.100">
    <property type="match status" value="1"/>
</dbReference>
<dbReference type="PROSITE" id="PS50925">
    <property type="entry name" value="BLUF"/>
    <property type="match status" value="1"/>
</dbReference>
<name>A0A1C4GX44_9GAMM</name>
<dbReference type="SUPFAM" id="SSF54975">
    <property type="entry name" value="Acylphosphatase/BLUF domain-like"/>
    <property type="match status" value="1"/>
</dbReference>
<dbReference type="Proteomes" id="UP000243661">
    <property type="component" value="Unassembled WGS sequence"/>
</dbReference>
<reference evidence="2 5" key="2">
    <citation type="submission" date="2024-12" db="EMBL/GenBank/DDBJ databases">
        <title>C001-4G Acinetobacter sp. assembled genome.</title>
        <authorList>
            <person name="D'Arcy K."/>
            <person name="Kingdon A.D.H."/>
            <person name="Breen A."/>
            <person name="Mckeown C."/>
            <person name="Allman E."/>
            <person name="Sharma P."/>
            <person name="Mcleman A."/>
            <person name="Roberts A.P."/>
        </authorList>
    </citation>
    <scope>NUCLEOTIDE SEQUENCE [LARGE SCALE GENOMIC DNA]</scope>
    <source>
        <strain evidence="2 5">C1-4G</strain>
    </source>
</reference>
<evidence type="ECO:0000313" key="4">
    <source>
        <dbReference type="Proteomes" id="UP000243661"/>
    </source>
</evidence>
<dbReference type="AlphaFoldDB" id="A0A1C4GX44"/>
<dbReference type="OrthoDB" id="557705at2"/>
<reference evidence="3 4" key="1">
    <citation type="submission" date="2016-08" db="EMBL/GenBank/DDBJ databases">
        <authorList>
            <person name="Seilhamer J.J."/>
        </authorList>
    </citation>
    <scope>NUCLEOTIDE SEQUENCE [LARGE SCALE GENOMIC DNA]</scope>
    <source>
        <strain evidence="3 4">ANC 4874</strain>
    </source>
</reference>
<dbReference type="InterPro" id="IPR007024">
    <property type="entry name" value="BLUF_domain"/>
</dbReference>
<protein>
    <submittedName>
        <fullName evidence="2">BLUF domain-containing protein</fullName>
    </submittedName>
    <submittedName>
        <fullName evidence="3">Sensors of blue-light using FAD</fullName>
    </submittedName>
</protein>
<evidence type="ECO:0000313" key="2">
    <source>
        <dbReference type="EMBL" id="MFN0298650.1"/>
    </source>
</evidence>
<dbReference type="GO" id="GO:0071949">
    <property type="term" value="F:FAD binding"/>
    <property type="evidence" value="ECO:0007669"/>
    <property type="project" value="InterPro"/>
</dbReference>
<feature type="domain" description="BLUF" evidence="1">
    <location>
        <begin position="3"/>
        <end position="96"/>
    </location>
</feature>
<evidence type="ECO:0000313" key="3">
    <source>
        <dbReference type="EMBL" id="SCC72740.1"/>
    </source>
</evidence>
<sequence length="154" mass="18218">MNDIRLLYVSKLKSTANSMNELYNILTEALNFNGPNRIYGALYYGNNYFVQCLEGEKDTVEHLFYKKILRDPRHENCEILSLENIETRIFTDWHMKYAIFHKEVLNFFSEHHLDDFNPYLLNLKTIPLFIELLSKQPDGFETLKIQDSELDSTA</sequence>
<dbReference type="GO" id="GO:0009882">
    <property type="term" value="F:blue light photoreceptor activity"/>
    <property type="evidence" value="ECO:0007669"/>
    <property type="project" value="InterPro"/>
</dbReference>
<dbReference type="Proteomes" id="UP001632339">
    <property type="component" value="Unassembled WGS sequence"/>
</dbReference>
<dbReference type="RefSeq" id="WP_092720673.1">
    <property type="nucleotide sequence ID" value="NZ_FMBK01000012.1"/>
</dbReference>
<dbReference type="EMBL" id="JBJXCW010000021">
    <property type="protein sequence ID" value="MFN0298650.1"/>
    <property type="molecule type" value="Genomic_DNA"/>
</dbReference>
<dbReference type="InterPro" id="IPR036046">
    <property type="entry name" value="Acylphosphatase-like_dom_sf"/>
</dbReference>
<gene>
    <name evidence="2" type="ORF">ACKVE0_14175</name>
    <name evidence="3" type="ORF">GA0116959_11213</name>
</gene>
<dbReference type="Pfam" id="PF04940">
    <property type="entry name" value="BLUF"/>
    <property type="match status" value="1"/>
</dbReference>
<accession>A0A1C4GX44</accession>
<proteinExistence type="predicted"/>
<evidence type="ECO:0000313" key="5">
    <source>
        <dbReference type="Proteomes" id="UP001632339"/>
    </source>
</evidence>
<keyword evidence="5" id="KW-1185">Reference proteome</keyword>
<organism evidence="3 4">
    <name type="scientific">Acinetobacter albensis</name>
    <dbReference type="NCBI Taxonomy" id="1673609"/>
    <lineage>
        <taxon>Bacteria</taxon>
        <taxon>Pseudomonadati</taxon>
        <taxon>Pseudomonadota</taxon>
        <taxon>Gammaproteobacteria</taxon>
        <taxon>Moraxellales</taxon>
        <taxon>Moraxellaceae</taxon>
        <taxon>Acinetobacter</taxon>
    </lineage>
</organism>
<evidence type="ECO:0000259" key="1">
    <source>
        <dbReference type="PROSITE" id="PS50925"/>
    </source>
</evidence>
<dbReference type="SMART" id="SM01034">
    <property type="entry name" value="BLUF"/>
    <property type="match status" value="1"/>
</dbReference>